<dbReference type="EMBL" id="AMZH03007358">
    <property type="protein sequence ID" value="RRT61517.1"/>
    <property type="molecule type" value="Genomic_DNA"/>
</dbReference>
<evidence type="ECO:0000313" key="3">
    <source>
        <dbReference type="Proteomes" id="UP000287651"/>
    </source>
</evidence>
<dbReference type="Proteomes" id="UP000287651">
    <property type="component" value="Unassembled WGS sequence"/>
</dbReference>
<dbReference type="PANTHER" id="PTHR34781">
    <property type="entry name" value="TRANSMEMBRANE PROTEIN"/>
    <property type="match status" value="1"/>
</dbReference>
<accession>A0A426ZBY9</accession>
<reference evidence="2 3" key="1">
    <citation type="journal article" date="2014" name="Agronomy (Basel)">
        <title>A Draft Genome Sequence for Ensete ventricosum, the Drought-Tolerant Tree Against Hunger.</title>
        <authorList>
            <person name="Harrison J."/>
            <person name="Moore K.A."/>
            <person name="Paszkiewicz K."/>
            <person name="Jones T."/>
            <person name="Grant M."/>
            <person name="Ambacheew D."/>
            <person name="Muzemil S."/>
            <person name="Studholme D.J."/>
        </authorList>
    </citation>
    <scope>NUCLEOTIDE SEQUENCE [LARGE SCALE GENOMIC DNA]</scope>
</reference>
<keyword evidence="1" id="KW-1133">Transmembrane helix</keyword>
<protein>
    <submittedName>
        <fullName evidence="2">Uncharacterized protein</fullName>
    </submittedName>
</protein>
<dbReference type="AlphaFoldDB" id="A0A426ZBY9"/>
<evidence type="ECO:0000313" key="2">
    <source>
        <dbReference type="EMBL" id="RRT61517.1"/>
    </source>
</evidence>
<sequence>MRASDPDMRGGDRQSWLLYELCALLLAALPLSPAASEAAVPAPGSRATRRAQVSPAGFVAFLLGASLAMILCGSVTFLIGFLLMPWAIGFLMLLYVVGIFSNLSGLWRAILCPRSSSSPKEVSGTDPFLPFICFY</sequence>
<name>A0A426ZBY9_ENSVE</name>
<keyword evidence="1" id="KW-0812">Transmembrane</keyword>
<feature type="transmembrane region" description="Helical" evidence="1">
    <location>
        <begin position="90"/>
        <end position="110"/>
    </location>
</feature>
<organism evidence="2 3">
    <name type="scientific">Ensete ventricosum</name>
    <name type="common">Abyssinian banana</name>
    <name type="synonym">Musa ensete</name>
    <dbReference type="NCBI Taxonomy" id="4639"/>
    <lineage>
        <taxon>Eukaryota</taxon>
        <taxon>Viridiplantae</taxon>
        <taxon>Streptophyta</taxon>
        <taxon>Embryophyta</taxon>
        <taxon>Tracheophyta</taxon>
        <taxon>Spermatophyta</taxon>
        <taxon>Magnoliopsida</taxon>
        <taxon>Liliopsida</taxon>
        <taxon>Zingiberales</taxon>
        <taxon>Musaceae</taxon>
        <taxon>Ensete</taxon>
    </lineage>
</organism>
<gene>
    <name evidence="2" type="ORF">B296_00038795</name>
</gene>
<comment type="caution">
    <text evidence="2">The sequence shown here is derived from an EMBL/GenBank/DDBJ whole genome shotgun (WGS) entry which is preliminary data.</text>
</comment>
<dbReference type="PANTHER" id="PTHR34781:SF2">
    <property type="entry name" value="TRANSMEMBRANE PROTEIN"/>
    <property type="match status" value="1"/>
</dbReference>
<feature type="transmembrane region" description="Helical" evidence="1">
    <location>
        <begin position="58"/>
        <end position="83"/>
    </location>
</feature>
<keyword evidence="1" id="KW-0472">Membrane</keyword>
<evidence type="ECO:0000256" key="1">
    <source>
        <dbReference type="SAM" id="Phobius"/>
    </source>
</evidence>
<proteinExistence type="predicted"/>